<name>A0ABD0SFW5_LOXSC</name>
<dbReference type="Proteomes" id="UP001549921">
    <property type="component" value="Unassembled WGS sequence"/>
</dbReference>
<accession>A0ABD0SFW5</accession>
<dbReference type="GO" id="GO:0005634">
    <property type="term" value="C:nucleus"/>
    <property type="evidence" value="ECO:0007669"/>
    <property type="project" value="UniProtKB-SubCell"/>
</dbReference>
<feature type="region of interest" description="Disordered" evidence="5">
    <location>
        <begin position="248"/>
        <end position="287"/>
    </location>
</feature>
<evidence type="ECO:0000313" key="7">
    <source>
        <dbReference type="Proteomes" id="UP001549921"/>
    </source>
</evidence>
<dbReference type="PANTHER" id="PTHR13408:SF0">
    <property type="entry name" value="DNA-DIRECTED RNA POLYMERASE III SUBUNIT RPC4"/>
    <property type="match status" value="1"/>
</dbReference>
<evidence type="ECO:0000256" key="1">
    <source>
        <dbReference type="ARBA" id="ARBA00004123"/>
    </source>
</evidence>
<feature type="compositionally biased region" description="Basic and acidic residues" evidence="5">
    <location>
        <begin position="63"/>
        <end position="76"/>
    </location>
</feature>
<dbReference type="InterPro" id="IPR007811">
    <property type="entry name" value="RPC4"/>
</dbReference>
<feature type="region of interest" description="Disordered" evidence="5">
    <location>
        <begin position="170"/>
        <end position="189"/>
    </location>
</feature>
<evidence type="ECO:0000256" key="3">
    <source>
        <dbReference type="ARBA" id="ARBA00023163"/>
    </source>
</evidence>
<evidence type="ECO:0000313" key="6">
    <source>
        <dbReference type="EMBL" id="KAL0818730.1"/>
    </source>
</evidence>
<organism evidence="6 7">
    <name type="scientific">Loxostege sticticalis</name>
    <name type="common">Beet webworm moth</name>
    <dbReference type="NCBI Taxonomy" id="481309"/>
    <lineage>
        <taxon>Eukaryota</taxon>
        <taxon>Metazoa</taxon>
        <taxon>Ecdysozoa</taxon>
        <taxon>Arthropoda</taxon>
        <taxon>Hexapoda</taxon>
        <taxon>Insecta</taxon>
        <taxon>Pterygota</taxon>
        <taxon>Neoptera</taxon>
        <taxon>Endopterygota</taxon>
        <taxon>Lepidoptera</taxon>
        <taxon>Glossata</taxon>
        <taxon>Ditrysia</taxon>
        <taxon>Pyraloidea</taxon>
        <taxon>Crambidae</taxon>
        <taxon>Pyraustinae</taxon>
        <taxon>Loxostege</taxon>
    </lineage>
</organism>
<dbReference type="Pfam" id="PF05132">
    <property type="entry name" value="RNA_pol_Rpc4"/>
    <property type="match status" value="1"/>
</dbReference>
<protein>
    <recommendedName>
        <fullName evidence="8">DNA-directed RNA polymerase III subunit RPC4</fullName>
    </recommendedName>
</protein>
<keyword evidence="2" id="KW-0240">DNA-directed RNA polymerase</keyword>
<evidence type="ECO:0000256" key="5">
    <source>
        <dbReference type="SAM" id="MobiDB-lite"/>
    </source>
</evidence>
<evidence type="ECO:0000256" key="2">
    <source>
        <dbReference type="ARBA" id="ARBA00022478"/>
    </source>
</evidence>
<dbReference type="PANTHER" id="PTHR13408">
    <property type="entry name" value="DNA-DIRECTED RNA POLYMERASE III"/>
    <property type="match status" value="1"/>
</dbReference>
<feature type="compositionally biased region" description="Polar residues" evidence="5">
    <location>
        <begin position="47"/>
        <end position="62"/>
    </location>
</feature>
<sequence>MSNSDDKASKANGVGGDPLQRLASLKAPRDLSLGGAKPNKKVFIPNLNVTRNKNKGPSSTNSREQEKADRGRQDRRNNKRNNNRNGPQVIKSSGVFSEGLGSAERVSSRQYYGSRDSEATPALQKPTIRVKDVIKIDKELEEQKIRSAFGEMGNLDDESEDFKQINEKDAPIKLPMDDGGWHSKPKPKPAVMVKQEVIVKKEPTDDVDCAITSVTEQKPVVDVKKELFEDTDVVNILKSEEPKLILIQLPDSLPGRGGSADDEAPRRKHDQPSTSADDNQEQKPVDNRCRLSDLEEGRIGKLRIHQSGRVTLALGDTIFEVCSGTKASFHQEVVSLATDDASRSANLVALGPVQHKLNVAPDWETMFAAMPL</sequence>
<comment type="subcellular location">
    <subcellularLocation>
        <location evidence="1">Nucleus</location>
    </subcellularLocation>
</comment>
<keyword evidence="4" id="KW-0539">Nucleus</keyword>
<evidence type="ECO:0000256" key="4">
    <source>
        <dbReference type="ARBA" id="ARBA00023242"/>
    </source>
</evidence>
<feature type="compositionally biased region" description="Basic and acidic residues" evidence="5">
    <location>
        <begin position="170"/>
        <end position="181"/>
    </location>
</feature>
<reference evidence="6 7" key="1">
    <citation type="submission" date="2024-06" db="EMBL/GenBank/DDBJ databases">
        <title>A chromosome-level genome assembly of beet webworm, Loxostege sticticalis.</title>
        <authorList>
            <person name="Zhang Y."/>
        </authorList>
    </citation>
    <scope>NUCLEOTIDE SEQUENCE [LARGE SCALE GENOMIC DNA]</scope>
    <source>
        <strain evidence="6">AQ028</strain>
        <tissue evidence="6">Male pupae</tissue>
    </source>
</reference>
<dbReference type="AlphaFoldDB" id="A0ABD0SFW5"/>
<comment type="caution">
    <text evidence="6">The sequence shown here is derived from an EMBL/GenBank/DDBJ whole genome shotgun (WGS) entry which is preliminary data.</text>
</comment>
<keyword evidence="3" id="KW-0804">Transcription</keyword>
<proteinExistence type="predicted"/>
<dbReference type="EMBL" id="JBEDNZ010000021">
    <property type="protein sequence ID" value="KAL0818730.1"/>
    <property type="molecule type" value="Genomic_DNA"/>
</dbReference>
<dbReference type="GO" id="GO:0000428">
    <property type="term" value="C:DNA-directed RNA polymerase complex"/>
    <property type="evidence" value="ECO:0007669"/>
    <property type="project" value="UniProtKB-KW"/>
</dbReference>
<feature type="region of interest" description="Disordered" evidence="5">
    <location>
        <begin position="1"/>
        <end position="127"/>
    </location>
</feature>
<gene>
    <name evidence="6" type="ORF">ABMA28_008061</name>
</gene>
<evidence type="ECO:0008006" key="8">
    <source>
        <dbReference type="Google" id="ProtNLM"/>
    </source>
</evidence>